<evidence type="ECO:0000256" key="5">
    <source>
        <dbReference type="ARBA" id="ARBA00022927"/>
    </source>
</evidence>
<dbReference type="InterPro" id="IPR000357">
    <property type="entry name" value="HEAT"/>
</dbReference>
<dbReference type="GO" id="GO:0006606">
    <property type="term" value="P:protein import into nucleus"/>
    <property type="evidence" value="ECO:0007669"/>
    <property type="project" value="InterPro"/>
</dbReference>
<dbReference type="EMBL" id="ASPP01009754">
    <property type="protein sequence ID" value="ETO23705.1"/>
    <property type="molecule type" value="Genomic_DNA"/>
</dbReference>
<keyword evidence="2" id="KW-0813">Transport</keyword>
<evidence type="ECO:0000256" key="2">
    <source>
        <dbReference type="ARBA" id="ARBA00022448"/>
    </source>
</evidence>
<dbReference type="PANTHER" id="PTHR10527">
    <property type="entry name" value="IMPORTIN BETA"/>
    <property type="match status" value="1"/>
</dbReference>
<dbReference type="OrthoDB" id="10263328at2759"/>
<dbReference type="Proteomes" id="UP000023152">
    <property type="component" value="Unassembled WGS sequence"/>
</dbReference>
<evidence type="ECO:0000313" key="10">
    <source>
        <dbReference type="Proteomes" id="UP000023152"/>
    </source>
</evidence>
<organism evidence="9 10">
    <name type="scientific">Reticulomyxa filosa</name>
    <dbReference type="NCBI Taxonomy" id="46433"/>
    <lineage>
        <taxon>Eukaryota</taxon>
        <taxon>Sar</taxon>
        <taxon>Rhizaria</taxon>
        <taxon>Retaria</taxon>
        <taxon>Foraminifera</taxon>
        <taxon>Monothalamids</taxon>
        <taxon>Reticulomyxidae</taxon>
        <taxon>Reticulomyxa</taxon>
    </lineage>
</organism>
<keyword evidence="4" id="KW-0677">Repeat</keyword>
<keyword evidence="7" id="KW-1133">Transmembrane helix</keyword>
<keyword evidence="6" id="KW-0007">Acetylation</keyword>
<dbReference type="SUPFAM" id="SSF48371">
    <property type="entry name" value="ARM repeat"/>
    <property type="match status" value="1"/>
</dbReference>
<protein>
    <submittedName>
        <fullName evidence="9">Importin subunit beta</fullName>
    </submittedName>
</protein>
<name>X6NBM7_RETFI</name>
<proteinExistence type="predicted"/>
<comment type="caution">
    <text evidence="9">The sequence shown here is derived from an EMBL/GenBank/DDBJ whole genome shotgun (WGS) entry which is preliminary data.</text>
</comment>
<dbReference type="InterPro" id="IPR040122">
    <property type="entry name" value="Importin_beta"/>
</dbReference>
<dbReference type="AlphaFoldDB" id="X6NBM7"/>
<dbReference type="Pfam" id="PF25574">
    <property type="entry name" value="TPR_IMB1"/>
    <property type="match status" value="1"/>
</dbReference>
<evidence type="ECO:0000256" key="4">
    <source>
        <dbReference type="ARBA" id="ARBA00022737"/>
    </source>
</evidence>
<sequence length="563" mass="63534">MEGPKVETLIPRVKSILSVILSLMGDRSVYVRQTANWCFGRICSCVPQGVAGVDFMQQLRKSLFEQSSIAHYACWSISSLATFYGQNKINSPLLRPEIVPDIVKTLLERAEKQDADARVVSACFEAINQLISNGPKDSEAFKKMVNQLLPGWIDRIVDLSRPASSSDHHQNMLAATLSTLNVSLNVLGPHCLDQKSTNRLMDSLIGLGATNQVVIEEALLCISYVCYVVGDNFFNYFRTPQVQALLVKAVDIDNHKNPNLCQVGAAVIGDCLLACTNSIKKSISTDQRLQKFTDEIVRKMLTLILHMDFPLEHKPHLLGTLTDVGIAFGPFWERYTNVAINNTLAELPPDPDTEDVKAMTEIRETLVDMCRATMLAMSEKGALPAFGNFLGNFLKLLQAITKDPFRTEREVKIFLDFIHEMIEDFRSKPNTKSMLAQLKVSTMHDFLTMAISNPNLKPFAQQVFQLFINDFFLCFVVGTVVYFSKKFLIKDKPVKGGKKACGHLFNINLFPNHYTFCVVHDHFLFFLFLFEQPIFMSTLLPKKPQDLTNFYFFAKNINKIILT</sequence>
<feature type="transmembrane region" description="Helical" evidence="7">
    <location>
        <begin position="463"/>
        <end position="483"/>
    </location>
</feature>
<dbReference type="GO" id="GO:0005737">
    <property type="term" value="C:cytoplasm"/>
    <property type="evidence" value="ECO:0007669"/>
    <property type="project" value="UniProtKB-SubCell"/>
</dbReference>
<dbReference type="Pfam" id="PF02985">
    <property type="entry name" value="HEAT"/>
    <property type="match status" value="1"/>
</dbReference>
<keyword evidence="5" id="KW-0653">Protein transport</keyword>
<comment type="subcellular location">
    <subcellularLocation>
        <location evidence="1">Cytoplasm</location>
    </subcellularLocation>
</comment>
<feature type="domain" description="Importin subunit beta-1/Transportin-1-like TPR repeats" evidence="8">
    <location>
        <begin position="56"/>
        <end position="440"/>
    </location>
</feature>
<dbReference type="GO" id="GO:0005634">
    <property type="term" value="C:nucleus"/>
    <property type="evidence" value="ECO:0007669"/>
    <property type="project" value="UniProtKB-SubCell"/>
</dbReference>
<evidence type="ECO:0000256" key="7">
    <source>
        <dbReference type="SAM" id="Phobius"/>
    </source>
</evidence>
<gene>
    <name evidence="9" type="ORF">RFI_13471</name>
</gene>
<evidence type="ECO:0000313" key="9">
    <source>
        <dbReference type="EMBL" id="ETO23705.1"/>
    </source>
</evidence>
<evidence type="ECO:0000256" key="6">
    <source>
        <dbReference type="ARBA" id="ARBA00022990"/>
    </source>
</evidence>
<keyword evidence="10" id="KW-1185">Reference proteome</keyword>
<keyword evidence="7" id="KW-0812">Transmembrane</keyword>
<evidence type="ECO:0000259" key="8">
    <source>
        <dbReference type="Pfam" id="PF25574"/>
    </source>
</evidence>
<dbReference type="Gene3D" id="1.25.10.10">
    <property type="entry name" value="Leucine-rich Repeat Variant"/>
    <property type="match status" value="1"/>
</dbReference>
<dbReference type="InterPro" id="IPR016024">
    <property type="entry name" value="ARM-type_fold"/>
</dbReference>
<accession>X6NBM7</accession>
<evidence type="ECO:0000256" key="3">
    <source>
        <dbReference type="ARBA" id="ARBA00022490"/>
    </source>
</evidence>
<dbReference type="InterPro" id="IPR011989">
    <property type="entry name" value="ARM-like"/>
</dbReference>
<dbReference type="InterPro" id="IPR058584">
    <property type="entry name" value="IMB1_TNPO1-like_TPR"/>
</dbReference>
<reference evidence="9 10" key="1">
    <citation type="journal article" date="2013" name="Curr. Biol.">
        <title>The Genome of the Foraminiferan Reticulomyxa filosa.</title>
        <authorList>
            <person name="Glockner G."/>
            <person name="Hulsmann N."/>
            <person name="Schleicher M."/>
            <person name="Noegel A.A."/>
            <person name="Eichinger L."/>
            <person name="Gallinger C."/>
            <person name="Pawlowski J."/>
            <person name="Sierra R."/>
            <person name="Euteneuer U."/>
            <person name="Pillet L."/>
            <person name="Moustafa A."/>
            <person name="Platzer M."/>
            <person name="Groth M."/>
            <person name="Szafranski K."/>
            <person name="Schliwa M."/>
        </authorList>
    </citation>
    <scope>NUCLEOTIDE SEQUENCE [LARGE SCALE GENOMIC DNA]</scope>
</reference>
<keyword evidence="7" id="KW-0472">Membrane</keyword>
<keyword evidence="3" id="KW-0963">Cytoplasm</keyword>
<evidence type="ECO:0000256" key="1">
    <source>
        <dbReference type="ARBA" id="ARBA00004496"/>
    </source>
</evidence>